<dbReference type="Gene3D" id="3.30.460.80">
    <property type="entry name" value="NADH:ubiquinone oxidoreductase, 30kDa subunit"/>
    <property type="match status" value="1"/>
</dbReference>
<accession>A0A318K981</accession>
<dbReference type="SUPFAM" id="SSF143243">
    <property type="entry name" value="Nqo5-like"/>
    <property type="match status" value="1"/>
</dbReference>
<dbReference type="GO" id="GO:0008137">
    <property type="term" value="F:NADH dehydrogenase (ubiquinone) activity"/>
    <property type="evidence" value="ECO:0007669"/>
    <property type="project" value="InterPro"/>
</dbReference>
<reference evidence="6 7" key="1">
    <citation type="submission" date="2018-05" db="EMBL/GenBank/DDBJ databases">
        <title>Genomic Encyclopedia of Type Strains, Phase IV (KMG-IV): sequencing the most valuable type-strain genomes for metagenomic binning, comparative biology and taxonomic classification.</title>
        <authorList>
            <person name="Goeker M."/>
        </authorList>
    </citation>
    <scope>NUCLEOTIDE SEQUENCE [LARGE SCALE GENOMIC DNA]</scope>
    <source>
        <strain evidence="6 7">DSM 44704</strain>
    </source>
</reference>
<dbReference type="HAMAP" id="MF_01357">
    <property type="entry name" value="NDH1_NuoC"/>
    <property type="match status" value="1"/>
</dbReference>
<evidence type="ECO:0000256" key="3">
    <source>
        <dbReference type="HAMAP-Rule" id="MF_01357"/>
    </source>
</evidence>
<dbReference type="PANTHER" id="PTHR10884">
    <property type="entry name" value="NADH DEHYDROGENASE UBIQUINONE IRON-SULFUR PROTEIN 3"/>
    <property type="match status" value="1"/>
</dbReference>
<dbReference type="InterPro" id="IPR010218">
    <property type="entry name" value="NADH_DH_suC"/>
</dbReference>
<protein>
    <recommendedName>
        <fullName evidence="3">NADH-quinone oxidoreductase subunit C</fullName>
        <ecNumber evidence="3">7.1.1.-</ecNumber>
    </recommendedName>
    <alternativeName>
        <fullName evidence="3">NADH dehydrogenase I subunit C</fullName>
    </alternativeName>
    <alternativeName>
        <fullName evidence="3">NDH-1 subunit C</fullName>
    </alternativeName>
</protein>
<keyword evidence="3" id="KW-0472">Membrane</keyword>
<comment type="catalytic activity">
    <reaction evidence="3">
        <text>a quinone + NADH + 5 H(+)(in) = a quinol + NAD(+) + 4 H(+)(out)</text>
        <dbReference type="Rhea" id="RHEA:57888"/>
        <dbReference type="ChEBI" id="CHEBI:15378"/>
        <dbReference type="ChEBI" id="CHEBI:24646"/>
        <dbReference type="ChEBI" id="CHEBI:57540"/>
        <dbReference type="ChEBI" id="CHEBI:57945"/>
        <dbReference type="ChEBI" id="CHEBI:132124"/>
    </reaction>
</comment>
<dbReference type="NCBIfam" id="NF005856">
    <property type="entry name" value="PRK07785.1"/>
    <property type="match status" value="1"/>
</dbReference>
<organism evidence="6 7">
    <name type="scientific">Nocardia tenerifensis</name>
    <dbReference type="NCBI Taxonomy" id="228006"/>
    <lineage>
        <taxon>Bacteria</taxon>
        <taxon>Bacillati</taxon>
        <taxon>Actinomycetota</taxon>
        <taxon>Actinomycetes</taxon>
        <taxon>Mycobacteriales</taxon>
        <taxon>Nocardiaceae</taxon>
        <taxon>Nocardia</taxon>
    </lineage>
</organism>
<comment type="similarity">
    <text evidence="1 3">Belongs to the complex I 30 kDa subunit family.</text>
</comment>
<feature type="compositionally biased region" description="Polar residues" evidence="4">
    <location>
        <begin position="1"/>
        <end position="13"/>
    </location>
</feature>
<evidence type="ECO:0000256" key="2">
    <source>
        <dbReference type="ARBA" id="ARBA00022448"/>
    </source>
</evidence>
<sequence length="259" mass="28225">MTFDSTDNNNTATAHDEIDAAATAGPEGTLPSEDDPQAAGAEVIGVRKGMFGVTGSGDTSGYGGLVRPVSLPGSTPAPYGGYFDEVVAALRTAVAAAGTRLETVLEKIVVFRGELTLHVKREHLVAVARALRDDPALRFELSLGVSGVHYPEDTGRELHAVYPLMSITHNRRLRVEVSAPDADPHIPSLYEVYPTTDWHERETYDFFGIVFDGHPSLTRILMPDDWHGHPQRKDYPLGGIPVEYKGARIPPPDERRAYN</sequence>
<keyword evidence="3" id="KW-1003">Cell membrane</keyword>
<dbReference type="Proteomes" id="UP000247569">
    <property type="component" value="Unassembled WGS sequence"/>
</dbReference>
<keyword evidence="7" id="KW-1185">Reference proteome</keyword>
<dbReference type="RefSeq" id="WP_174412533.1">
    <property type="nucleotide sequence ID" value="NZ_QJKF01000001.1"/>
</dbReference>
<comment type="function">
    <text evidence="3">NDH-1 shuttles electrons from NADH, via FMN and iron-sulfur (Fe-S) centers, to quinones in the respiratory chain. The immediate electron acceptor for the enzyme in this species is believed to be a menaquinone. Couples the redox reaction to proton translocation (for every two electrons transferred, four hydrogen ions are translocated across the cytoplasmic membrane), and thus conserves the redox energy in a proton gradient.</text>
</comment>
<dbReference type="EC" id="7.1.1.-" evidence="3"/>
<dbReference type="EMBL" id="QJKF01000001">
    <property type="protein sequence ID" value="PXX70868.1"/>
    <property type="molecule type" value="Genomic_DNA"/>
</dbReference>
<keyword evidence="3" id="KW-0874">Quinone</keyword>
<proteinExistence type="inferred from homology"/>
<name>A0A318K981_9NOCA</name>
<evidence type="ECO:0000256" key="4">
    <source>
        <dbReference type="SAM" id="MobiDB-lite"/>
    </source>
</evidence>
<dbReference type="PANTHER" id="PTHR10884:SF14">
    <property type="entry name" value="NADH DEHYDROGENASE [UBIQUINONE] IRON-SULFUR PROTEIN 3, MITOCHONDRIAL"/>
    <property type="match status" value="1"/>
</dbReference>
<feature type="domain" description="NADH:ubiquinone oxidoreductase 30kDa subunit" evidence="5">
    <location>
        <begin position="117"/>
        <end position="239"/>
    </location>
</feature>
<dbReference type="InterPro" id="IPR037232">
    <property type="entry name" value="NADH_quin_OxRdtase_su_C/D-like"/>
</dbReference>
<keyword evidence="3" id="KW-1278">Translocase</keyword>
<evidence type="ECO:0000313" key="6">
    <source>
        <dbReference type="EMBL" id="PXX70868.1"/>
    </source>
</evidence>
<evidence type="ECO:0000259" key="5">
    <source>
        <dbReference type="Pfam" id="PF00329"/>
    </source>
</evidence>
<dbReference type="GO" id="GO:0050136">
    <property type="term" value="F:NADH dehydrogenase (quinone) (non-electrogenic) activity"/>
    <property type="evidence" value="ECO:0007669"/>
    <property type="project" value="UniProtKB-UniRule"/>
</dbReference>
<evidence type="ECO:0000313" key="7">
    <source>
        <dbReference type="Proteomes" id="UP000247569"/>
    </source>
</evidence>
<keyword evidence="3" id="KW-0520">NAD</keyword>
<comment type="subcellular location">
    <subcellularLocation>
        <location evidence="3">Cell membrane</location>
        <topology evidence="3">Peripheral membrane protein</topology>
        <orientation evidence="3">Cytoplasmic side</orientation>
    </subcellularLocation>
</comment>
<feature type="region of interest" description="Disordered" evidence="4">
    <location>
        <begin position="1"/>
        <end position="36"/>
    </location>
</feature>
<dbReference type="GO" id="GO:0005886">
    <property type="term" value="C:plasma membrane"/>
    <property type="evidence" value="ECO:0007669"/>
    <property type="project" value="UniProtKB-SubCell"/>
</dbReference>
<comment type="caution">
    <text evidence="6">The sequence shown here is derived from an EMBL/GenBank/DDBJ whole genome shotgun (WGS) entry which is preliminary data.</text>
</comment>
<dbReference type="InterPro" id="IPR001268">
    <property type="entry name" value="NADH_UbQ_OxRdtase_30kDa_su"/>
</dbReference>
<gene>
    <name evidence="3" type="primary">nuoC</name>
    <name evidence="6" type="ORF">DFR70_101289</name>
</gene>
<dbReference type="Pfam" id="PF00329">
    <property type="entry name" value="Complex1_30kDa"/>
    <property type="match status" value="1"/>
</dbReference>
<evidence type="ECO:0000256" key="1">
    <source>
        <dbReference type="ARBA" id="ARBA00007569"/>
    </source>
</evidence>
<dbReference type="NCBIfam" id="TIGR01961">
    <property type="entry name" value="NuoC_fam"/>
    <property type="match status" value="1"/>
</dbReference>
<keyword evidence="2 3" id="KW-0813">Transport</keyword>
<comment type="subunit">
    <text evidence="3">NDH-1 is composed of 14 different subunits. Subunits NuoB, C, D, E, F, and G constitute the peripheral sector of the complex.</text>
</comment>
<dbReference type="AlphaFoldDB" id="A0A318K981"/>
<dbReference type="GO" id="GO:0048038">
    <property type="term" value="F:quinone binding"/>
    <property type="evidence" value="ECO:0007669"/>
    <property type="project" value="UniProtKB-KW"/>
</dbReference>